<dbReference type="Proteomes" id="UP000887566">
    <property type="component" value="Unplaced"/>
</dbReference>
<dbReference type="Pfam" id="PF01858">
    <property type="entry name" value="RB_A"/>
    <property type="match status" value="1"/>
</dbReference>
<dbReference type="InterPro" id="IPR002719">
    <property type="entry name" value="RB_B"/>
</dbReference>
<feature type="domain" description="Retinoblastoma-associated protein A-box" evidence="10">
    <location>
        <begin position="397"/>
        <end position="597"/>
    </location>
</feature>
<dbReference type="PANTHER" id="PTHR13742:SF17">
    <property type="entry name" value="RE32990P-RELATED"/>
    <property type="match status" value="1"/>
</dbReference>
<dbReference type="SMART" id="SM01368">
    <property type="entry name" value="RB_A"/>
    <property type="match status" value="1"/>
</dbReference>
<evidence type="ECO:0000256" key="2">
    <source>
        <dbReference type="ARBA" id="ARBA00009475"/>
    </source>
</evidence>
<dbReference type="AlphaFoldDB" id="A0A914X0W0"/>
<evidence type="ECO:0000256" key="4">
    <source>
        <dbReference type="ARBA" id="ARBA00023015"/>
    </source>
</evidence>
<keyword evidence="11" id="KW-1185">Reference proteome</keyword>
<evidence type="ECO:0000256" key="3">
    <source>
        <dbReference type="ARBA" id="ARBA00022491"/>
    </source>
</evidence>
<dbReference type="SMART" id="SM01367">
    <property type="entry name" value="DUF3452"/>
    <property type="match status" value="1"/>
</dbReference>
<feature type="region of interest" description="Disordered" evidence="8">
    <location>
        <begin position="884"/>
        <end position="909"/>
    </location>
</feature>
<dbReference type="Pfam" id="PF11934">
    <property type="entry name" value="DUF3452"/>
    <property type="match status" value="1"/>
</dbReference>
<dbReference type="PANTHER" id="PTHR13742">
    <property type="entry name" value="RETINOBLASTOMA-ASSOCIATED PROTEIN RB -RELATED"/>
    <property type="match status" value="1"/>
</dbReference>
<keyword evidence="7" id="KW-0131">Cell cycle</keyword>
<dbReference type="SUPFAM" id="SSF47954">
    <property type="entry name" value="Cyclin-like"/>
    <property type="match status" value="2"/>
</dbReference>
<feature type="compositionally biased region" description="Basic residues" evidence="8">
    <location>
        <begin position="1"/>
        <end position="10"/>
    </location>
</feature>
<name>A0A914X0W0_9BILA</name>
<dbReference type="WBParaSite" id="PSAMB.scaffold5558size11408.g26868.t1">
    <property type="protein sequence ID" value="PSAMB.scaffold5558size11408.g26868.t1"/>
    <property type="gene ID" value="PSAMB.scaffold5558size11408.g26868"/>
</dbReference>
<dbReference type="GO" id="GO:2000134">
    <property type="term" value="P:negative regulation of G1/S transition of mitotic cell cycle"/>
    <property type="evidence" value="ECO:0007669"/>
    <property type="project" value="TreeGrafter"/>
</dbReference>
<evidence type="ECO:0000256" key="5">
    <source>
        <dbReference type="ARBA" id="ARBA00023163"/>
    </source>
</evidence>
<keyword evidence="5" id="KW-0804">Transcription</keyword>
<feature type="region of interest" description="Disordered" evidence="8">
    <location>
        <begin position="812"/>
        <end position="859"/>
    </location>
</feature>
<dbReference type="Pfam" id="PF01857">
    <property type="entry name" value="RB_B"/>
    <property type="match status" value="1"/>
</dbReference>
<dbReference type="GO" id="GO:0005634">
    <property type="term" value="C:nucleus"/>
    <property type="evidence" value="ECO:0007669"/>
    <property type="project" value="UniProtKB-SubCell"/>
</dbReference>
<dbReference type="GO" id="GO:0000977">
    <property type="term" value="F:RNA polymerase II transcription regulatory region sequence-specific DNA binding"/>
    <property type="evidence" value="ECO:0007669"/>
    <property type="project" value="TreeGrafter"/>
</dbReference>
<sequence length="957" mass="107953">MATREKRRASDRKEGASSSKAPRPESPALVESKERPSNEFVAICCELNIGQDLLNRAWRQYDTIGQQCALEGTELPWIACSIYLTLWQSVPIGQEPDTKFAVSKLIQVCEVSVLEFFEKLSKWVEMVNGPRRLQEQVNRIQGSLAVSAVVFKKFLPIFRRVFAFAREPKRKEVRKRVTTPIVFETIWMLFIALKKQFAGVGDDLLNCFHLLLCAVDLVYTDLRTSNKLDFLNAEFVENMKEEEESVLETLCRVFEGVVLDAKHFRTHWWIPRLKRMIDDGQLQADSLNLTGFLDNNEQNLASLHEFYEDAMLRRGEMDERMFIPKDVQVVFDAANDASPLEQLKSSPSKSTKPLDTDLLLRMSVQACLEKLNQQKAQPTPLTGKSYVISGDQFCPVTPISGAVYNANKLANLLNDDWRGPTPELDRIMSQCRENPKTYVADTVRLMGDKIENRVAQEKEAKGSEYDASFTEHIKQHREQADCLFYRLLEKVAVAERERASAIEVPDLSAALHKEEFLASVYACTLELLIFTYESEREFPWVIEVLRLVPVHYYKVIELIIRAEPELSREMVKHLNKVEERVLEELAWSMDSPLWTLLARRADGVPSCQAVALPSQIDKSAGVPSVLTSQGLRPIGSQTPYGMAGRYASPIKVGAPAKRRLEFEGDDDPAIKISAMQGLGSTAIRLPSGQRVGFDHDPNSASDSNRPASSTALFFRKVYYLASVRLLDLCERLRIDERGKQRVWTLFEHVLRTETSLMAGRHLDQNLMCCVYVVAKITKQDVSFHDIMYHYRHQPQASSRVYRRVLLDPSASPATVASDDGASRDSTASMTAAPTGKLRSGSTLPVPGLGSAPPTPEPKEQDFADLIKYYNRAFVSRVEDFVKKLQPPPGDSKENSTVPLSPIPTVRSHALSPRRNIADHVSVQPMPSFPMSPARPLRYSFNRSPSKVSQLFPAILLI</sequence>
<protein>
    <submittedName>
        <fullName evidence="12">Retinoblastoma-like protein 1</fullName>
    </submittedName>
</protein>
<evidence type="ECO:0000256" key="1">
    <source>
        <dbReference type="ARBA" id="ARBA00004123"/>
    </source>
</evidence>
<dbReference type="GO" id="GO:0005667">
    <property type="term" value="C:transcription regulator complex"/>
    <property type="evidence" value="ECO:0007669"/>
    <property type="project" value="TreeGrafter"/>
</dbReference>
<proteinExistence type="inferred from homology"/>
<dbReference type="Gene3D" id="1.10.472.140">
    <property type="match status" value="1"/>
</dbReference>
<dbReference type="GO" id="GO:0030154">
    <property type="term" value="P:cell differentiation"/>
    <property type="evidence" value="ECO:0007669"/>
    <property type="project" value="TreeGrafter"/>
</dbReference>
<comment type="subcellular location">
    <subcellularLocation>
        <location evidence="1">Nucleus</location>
    </subcellularLocation>
</comment>
<dbReference type="InterPro" id="IPR036915">
    <property type="entry name" value="Cyclin-like_sf"/>
</dbReference>
<evidence type="ECO:0000256" key="6">
    <source>
        <dbReference type="ARBA" id="ARBA00023242"/>
    </source>
</evidence>
<evidence type="ECO:0000259" key="10">
    <source>
        <dbReference type="SMART" id="SM01368"/>
    </source>
</evidence>
<comment type="similarity">
    <text evidence="2">Belongs to the retinoblastoma protein (RB) family.</text>
</comment>
<keyword evidence="6" id="KW-0539">Nucleus</keyword>
<dbReference type="Gene3D" id="1.10.472.10">
    <property type="entry name" value="Cyclin-like"/>
    <property type="match status" value="2"/>
</dbReference>
<organism evidence="11 12">
    <name type="scientific">Plectus sambesii</name>
    <dbReference type="NCBI Taxonomy" id="2011161"/>
    <lineage>
        <taxon>Eukaryota</taxon>
        <taxon>Metazoa</taxon>
        <taxon>Ecdysozoa</taxon>
        <taxon>Nematoda</taxon>
        <taxon>Chromadorea</taxon>
        <taxon>Plectida</taxon>
        <taxon>Plectina</taxon>
        <taxon>Plectoidea</taxon>
        <taxon>Plectidae</taxon>
        <taxon>Plectus</taxon>
    </lineage>
</organism>
<dbReference type="InterPro" id="IPR028309">
    <property type="entry name" value="RB_fam"/>
</dbReference>
<dbReference type="GO" id="GO:0000785">
    <property type="term" value="C:chromatin"/>
    <property type="evidence" value="ECO:0007669"/>
    <property type="project" value="TreeGrafter"/>
</dbReference>
<evidence type="ECO:0000313" key="12">
    <source>
        <dbReference type="WBParaSite" id="PSAMB.scaffold5558size11408.g26868.t1"/>
    </source>
</evidence>
<reference evidence="12" key="1">
    <citation type="submission" date="2022-11" db="UniProtKB">
        <authorList>
            <consortium name="WormBaseParasite"/>
        </authorList>
    </citation>
    <scope>IDENTIFICATION</scope>
</reference>
<dbReference type="InterPro" id="IPR024599">
    <property type="entry name" value="RB_N"/>
</dbReference>
<evidence type="ECO:0000259" key="9">
    <source>
        <dbReference type="SMART" id="SM01367"/>
    </source>
</evidence>
<evidence type="ECO:0000256" key="7">
    <source>
        <dbReference type="ARBA" id="ARBA00023306"/>
    </source>
</evidence>
<accession>A0A914X0W0</accession>
<keyword evidence="3" id="KW-0678">Repressor</keyword>
<keyword evidence="4" id="KW-0805">Transcription regulation</keyword>
<feature type="domain" description="Retinoblastoma-associated protein N-terminal" evidence="9">
    <location>
        <begin position="88"/>
        <end position="221"/>
    </location>
</feature>
<feature type="region of interest" description="Disordered" evidence="8">
    <location>
        <begin position="1"/>
        <end position="33"/>
    </location>
</feature>
<evidence type="ECO:0000313" key="11">
    <source>
        <dbReference type="Proteomes" id="UP000887566"/>
    </source>
</evidence>
<evidence type="ECO:0000256" key="8">
    <source>
        <dbReference type="SAM" id="MobiDB-lite"/>
    </source>
</evidence>
<dbReference type="InterPro" id="IPR002720">
    <property type="entry name" value="RB_A"/>
</dbReference>
<dbReference type="GO" id="GO:0006357">
    <property type="term" value="P:regulation of transcription by RNA polymerase II"/>
    <property type="evidence" value="ECO:0007669"/>
    <property type="project" value="InterPro"/>
</dbReference>